<evidence type="ECO:0000313" key="3">
    <source>
        <dbReference type="Proteomes" id="UP000749293"/>
    </source>
</evidence>
<gene>
    <name evidence="2" type="ORF">GMORB2_3847</name>
</gene>
<dbReference type="Proteomes" id="UP000749293">
    <property type="component" value="Unassembled WGS sequence"/>
</dbReference>
<feature type="transmembrane region" description="Helical" evidence="1">
    <location>
        <begin position="78"/>
        <end position="99"/>
    </location>
</feature>
<sequence>MTAAPALGALGITFTAMRAMQAASLITIIGLSANFVDEVVDASYAAPSALVGTLVVACLATIYICINYILYWDRMLPMLVATVADAAVLVMVIVVAVLVGKPVSYLKCHDLPGKGGNTANFISSLYSNVKNNAKDGGTDVFSWVDPDQAACYEVKALWGLSIALCILFAFSTIVSLCLWRRIKSRAEDAGAPKDVE</sequence>
<protein>
    <submittedName>
        <fullName evidence="2">Conserved hypothetical, protein</fullName>
    </submittedName>
</protein>
<dbReference type="OrthoDB" id="5366688at2759"/>
<organism evidence="2 3">
    <name type="scientific">Geosmithia morbida</name>
    <dbReference type="NCBI Taxonomy" id="1094350"/>
    <lineage>
        <taxon>Eukaryota</taxon>
        <taxon>Fungi</taxon>
        <taxon>Dikarya</taxon>
        <taxon>Ascomycota</taxon>
        <taxon>Pezizomycotina</taxon>
        <taxon>Sordariomycetes</taxon>
        <taxon>Hypocreomycetidae</taxon>
        <taxon>Hypocreales</taxon>
        <taxon>Bionectriaceae</taxon>
        <taxon>Geosmithia</taxon>
    </lineage>
</organism>
<keyword evidence="1" id="KW-0472">Membrane</keyword>
<reference evidence="2" key="1">
    <citation type="submission" date="2020-03" db="EMBL/GenBank/DDBJ databases">
        <title>Site-based positive gene gene selection in Geosmithia morbida across the United States reveals a broad range of putative effectors and factors for local host and environmental adapation.</title>
        <authorList>
            <person name="Onufrak A."/>
            <person name="Murdoch R.W."/>
            <person name="Gazis R."/>
            <person name="Huff M."/>
            <person name="Staton M."/>
            <person name="Klingeman W."/>
            <person name="Hadziabdic D."/>
        </authorList>
    </citation>
    <scope>NUCLEOTIDE SEQUENCE</scope>
    <source>
        <strain evidence="2">1262</strain>
    </source>
</reference>
<dbReference type="GeneID" id="55970075"/>
<comment type="caution">
    <text evidence="2">The sequence shown here is derived from an EMBL/GenBank/DDBJ whole genome shotgun (WGS) entry which is preliminary data.</text>
</comment>
<dbReference type="AlphaFoldDB" id="A0A9P4Z0G5"/>
<evidence type="ECO:0000256" key="1">
    <source>
        <dbReference type="SAM" id="Phobius"/>
    </source>
</evidence>
<keyword evidence="1" id="KW-1133">Transmembrane helix</keyword>
<dbReference type="EMBL" id="JAANYQ010000003">
    <property type="protein sequence ID" value="KAF4125008.1"/>
    <property type="molecule type" value="Genomic_DNA"/>
</dbReference>
<name>A0A9P4Z0G5_9HYPO</name>
<accession>A0A9P4Z0G5</accession>
<keyword evidence="3" id="KW-1185">Reference proteome</keyword>
<keyword evidence="1" id="KW-0812">Transmembrane</keyword>
<feature type="transmembrane region" description="Helical" evidence="1">
    <location>
        <begin position="46"/>
        <end position="71"/>
    </location>
</feature>
<feature type="transmembrane region" description="Helical" evidence="1">
    <location>
        <begin position="156"/>
        <end position="179"/>
    </location>
</feature>
<proteinExistence type="predicted"/>
<evidence type="ECO:0000313" key="2">
    <source>
        <dbReference type="EMBL" id="KAF4125008.1"/>
    </source>
</evidence>
<dbReference type="RefSeq" id="XP_035323660.1">
    <property type="nucleotide sequence ID" value="XM_035465823.1"/>
</dbReference>